<feature type="transmembrane region" description="Helical" evidence="1">
    <location>
        <begin position="69"/>
        <end position="91"/>
    </location>
</feature>
<protein>
    <submittedName>
        <fullName evidence="3">Uncharacterized protein</fullName>
    </submittedName>
</protein>
<dbReference type="AlphaFoldDB" id="A0A4Q0AIX5"/>
<reference evidence="3" key="1">
    <citation type="submission" date="2019-01" db="EMBL/GenBank/DDBJ databases">
        <title>Genomic signatures and co-occurrence patterns of the ultra-small Saccharimodia (Patescibacteria phylum) suggest a symbiotic lifestyle.</title>
        <authorList>
            <person name="Lemos L."/>
            <person name="Medeiros J."/>
            <person name="Andreote F."/>
            <person name="Fernandes G."/>
            <person name="Varani A."/>
            <person name="Oliveira G."/>
            <person name="Pylro V."/>
        </authorList>
    </citation>
    <scope>NUCLEOTIDE SEQUENCE [LARGE SCALE GENOMIC DNA]</scope>
    <source>
        <strain evidence="3">AMD01</strain>
    </source>
</reference>
<feature type="chain" id="PRO_5020967551" evidence="2">
    <location>
        <begin position="32"/>
        <end position="134"/>
    </location>
</feature>
<name>A0A4Q0AIX5_9BACT</name>
<organism evidence="3 4">
    <name type="scientific">Candidatus Chaera renei</name>
    <dbReference type="NCBI Taxonomy" id="2506947"/>
    <lineage>
        <taxon>Bacteria</taxon>
        <taxon>Candidatus Saccharimonadota</taxon>
        <taxon>Candidatus Saccharimonadia</taxon>
        <taxon>Candidatus Saccharimonadales</taxon>
        <taxon>Candidatus Saccharimonadaceae</taxon>
        <taxon>Candidatus Chaera</taxon>
    </lineage>
</organism>
<feature type="signal peptide" evidence="2">
    <location>
        <begin position="1"/>
        <end position="31"/>
    </location>
</feature>
<evidence type="ECO:0000256" key="2">
    <source>
        <dbReference type="SAM" id="SignalP"/>
    </source>
</evidence>
<keyword evidence="1" id="KW-0472">Membrane</keyword>
<dbReference type="Pfam" id="PF18895">
    <property type="entry name" value="T4SS_pilin"/>
    <property type="match status" value="1"/>
</dbReference>
<keyword evidence="1" id="KW-1133">Transmembrane helix</keyword>
<proteinExistence type="predicted"/>
<dbReference type="InterPro" id="IPR043993">
    <property type="entry name" value="T4SS_pilin"/>
</dbReference>
<sequence>MKKAIQTVLQSLMLVPFAALVLGVVPVAAQATCDPNSLNVTTGAACAKGNNTPSNLVGAGSVFQTVTNILLFVVGAIAVIMLIIGGIRYVLSNGDQNAITGAKNTILYAIVGIIVAFLAFAAVNFVTGQFSKLQ</sequence>
<evidence type="ECO:0000313" key="4">
    <source>
        <dbReference type="Proteomes" id="UP000289269"/>
    </source>
</evidence>
<dbReference type="Proteomes" id="UP000289269">
    <property type="component" value="Unassembled WGS sequence"/>
</dbReference>
<evidence type="ECO:0000313" key="3">
    <source>
        <dbReference type="EMBL" id="RWZ79418.1"/>
    </source>
</evidence>
<evidence type="ECO:0000256" key="1">
    <source>
        <dbReference type="SAM" id="Phobius"/>
    </source>
</evidence>
<comment type="caution">
    <text evidence="3">The sequence shown here is derived from an EMBL/GenBank/DDBJ whole genome shotgun (WGS) entry which is preliminary data.</text>
</comment>
<keyword evidence="1" id="KW-0812">Transmembrane</keyword>
<gene>
    <name evidence="3" type="ORF">EOT04_01715</name>
</gene>
<keyword evidence="2" id="KW-0732">Signal</keyword>
<dbReference type="EMBL" id="SCKW01000013">
    <property type="protein sequence ID" value="RWZ79418.1"/>
    <property type="molecule type" value="Genomic_DNA"/>
</dbReference>
<accession>A0A4Q0AIX5</accession>
<feature type="transmembrane region" description="Helical" evidence="1">
    <location>
        <begin position="106"/>
        <end position="126"/>
    </location>
</feature>
<keyword evidence="4" id="KW-1185">Reference proteome</keyword>